<dbReference type="GO" id="GO:0046872">
    <property type="term" value="F:metal ion binding"/>
    <property type="evidence" value="ECO:0007669"/>
    <property type="project" value="UniProtKB-KW"/>
</dbReference>
<dbReference type="PANTHER" id="PTHR43275">
    <property type="entry name" value="D-MALATE DEHYDROGENASE [DECARBOXYLATING]"/>
    <property type="match status" value="1"/>
</dbReference>
<organism evidence="8 9">
    <name type="scientific">Acuticoccus mangrovi</name>
    <dbReference type="NCBI Taxonomy" id="2796142"/>
    <lineage>
        <taxon>Bacteria</taxon>
        <taxon>Pseudomonadati</taxon>
        <taxon>Pseudomonadota</taxon>
        <taxon>Alphaproteobacteria</taxon>
        <taxon>Hyphomicrobiales</taxon>
        <taxon>Amorphaceae</taxon>
        <taxon>Acuticoccus</taxon>
    </lineage>
</organism>
<evidence type="ECO:0000256" key="2">
    <source>
        <dbReference type="ARBA" id="ARBA00001946"/>
    </source>
</evidence>
<dbReference type="SUPFAM" id="SSF53659">
    <property type="entry name" value="Isocitrate/Isopropylmalate dehydrogenase-like"/>
    <property type="match status" value="1"/>
</dbReference>
<dbReference type="Pfam" id="PF00180">
    <property type="entry name" value="Iso_dh"/>
    <property type="match status" value="1"/>
</dbReference>
<accession>A0A934MHE4</accession>
<dbReference type="InterPro" id="IPR024084">
    <property type="entry name" value="IsoPropMal-DH-like_dom"/>
</dbReference>
<evidence type="ECO:0000256" key="3">
    <source>
        <dbReference type="ARBA" id="ARBA00022723"/>
    </source>
</evidence>
<dbReference type="EMBL" id="JAEKJA010000018">
    <property type="protein sequence ID" value="MBJ3777568.1"/>
    <property type="molecule type" value="Genomic_DNA"/>
</dbReference>
<proteinExistence type="predicted"/>
<keyword evidence="3" id="KW-0479">Metal-binding</keyword>
<protein>
    <submittedName>
        <fullName evidence="8">Isocitrate/isopropylmalate dehydrogenase family protein</fullName>
    </submittedName>
</protein>
<dbReference type="Gene3D" id="3.40.718.10">
    <property type="entry name" value="Isopropylmalate Dehydrogenase"/>
    <property type="match status" value="1"/>
</dbReference>
<dbReference type="GO" id="GO:0016491">
    <property type="term" value="F:oxidoreductase activity"/>
    <property type="evidence" value="ECO:0007669"/>
    <property type="project" value="UniProtKB-KW"/>
</dbReference>
<comment type="cofactor">
    <cofactor evidence="1">
        <name>Mn(2+)</name>
        <dbReference type="ChEBI" id="CHEBI:29035"/>
    </cofactor>
</comment>
<dbReference type="InterPro" id="IPR050501">
    <property type="entry name" value="ICDH/IPMDH"/>
</dbReference>
<evidence type="ECO:0000259" key="7">
    <source>
        <dbReference type="SMART" id="SM01329"/>
    </source>
</evidence>
<evidence type="ECO:0000256" key="4">
    <source>
        <dbReference type="ARBA" id="ARBA00023002"/>
    </source>
</evidence>
<evidence type="ECO:0000256" key="6">
    <source>
        <dbReference type="ARBA" id="ARBA00023211"/>
    </source>
</evidence>
<keyword evidence="4" id="KW-0560">Oxidoreductase</keyword>
<dbReference type="PANTHER" id="PTHR43275:SF1">
    <property type="entry name" value="D-MALATE DEHYDROGENASE [DECARBOXYLATING]"/>
    <property type="match status" value="1"/>
</dbReference>
<keyword evidence="9" id="KW-1185">Reference proteome</keyword>
<evidence type="ECO:0000313" key="8">
    <source>
        <dbReference type="EMBL" id="MBJ3777568.1"/>
    </source>
</evidence>
<dbReference type="AlphaFoldDB" id="A0A934MHE4"/>
<reference evidence="8" key="1">
    <citation type="submission" date="2020-12" db="EMBL/GenBank/DDBJ databases">
        <title>Bacterial taxonomy.</title>
        <authorList>
            <person name="Pan X."/>
        </authorList>
    </citation>
    <scope>NUCLEOTIDE SEQUENCE</scope>
    <source>
        <strain evidence="8">B2012</strain>
    </source>
</reference>
<gene>
    <name evidence="8" type="ORF">JCR33_17810</name>
</gene>
<dbReference type="SMART" id="SM01329">
    <property type="entry name" value="Iso_dh"/>
    <property type="match status" value="1"/>
</dbReference>
<keyword evidence="6" id="KW-0464">Manganese</keyword>
<dbReference type="Proteomes" id="UP000609531">
    <property type="component" value="Unassembled WGS sequence"/>
</dbReference>
<keyword evidence="5" id="KW-0520">NAD</keyword>
<dbReference type="RefSeq" id="WP_198883476.1">
    <property type="nucleotide sequence ID" value="NZ_JAEKJA010000018.1"/>
</dbReference>
<feature type="domain" description="Isopropylmalate dehydrogenase-like" evidence="7">
    <location>
        <begin position="6"/>
        <end position="358"/>
    </location>
</feature>
<comment type="caution">
    <text evidence="8">The sequence shown here is derived from an EMBL/GenBank/DDBJ whole genome shotgun (WGS) entry which is preliminary data.</text>
</comment>
<evidence type="ECO:0000256" key="1">
    <source>
        <dbReference type="ARBA" id="ARBA00001936"/>
    </source>
</evidence>
<comment type="cofactor">
    <cofactor evidence="2">
        <name>Mg(2+)</name>
        <dbReference type="ChEBI" id="CHEBI:18420"/>
    </cofactor>
</comment>
<evidence type="ECO:0000313" key="9">
    <source>
        <dbReference type="Proteomes" id="UP000609531"/>
    </source>
</evidence>
<name>A0A934MHE4_9HYPH</name>
<evidence type="ECO:0000256" key="5">
    <source>
        <dbReference type="ARBA" id="ARBA00023027"/>
    </source>
</evidence>
<sequence length="372" mass="38538">MTNALKVAVLPGDGIGNEVTPAAIAVVERAIAVTGGPGLFTETLTAGAQAYLDTGTALSDEVKRAAEAADAIYLGAMGLPAVRYADGTEITPQIDLRFLFDLYAGVRPTRAIPGVPTPLADPRAADIDFVLVRESTEGLFASLGKGVVENDAVARDFQVITRATTEKVSRFTFDLAARRAAARPGHAAKVTLIDKANVFASFAFMRKVFDEVASTYEGIAAERLYVDASTLTFVGKPWTFDTIVTENMFGDILSDLAAALVGGMGYAPSADIGDAHAVFQPAHGSAPDIMGTGKANPTAAILSGAMMVEWLAERHDIAAYADAARLINRAVDAAFAGGGLLTCELGGSAGMRQVTDAVLAAIDAPATIRAAG</sequence>